<comment type="caution">
    <text evidence="2">The sequence shown here is derived from an EMBL/GenBank/DDBJ whole genome shotgun (WGS) entry which is preliminary data.</text>
</comment>
<proteinExistence type="predicted"/>
<evidence type="ECO:0000313" key="2">
    <source>
        <dbReference type="EMBL" id="HIX82508.1"/>
    </source>
</evidence>
<dbReference type="Pfam" id="PF00908">
    <property type="entry name" value="dTDP_sugar_isom"/>
    <property type="match status" value="1"/>
</dbReference>
<protein>
    <submittedName>
        <fullName evidence="2">dTDP-4-dehydrorhamnose 3,5-epimerase</fullName>
    </submittedName>
</protein>
<dbReference type="GO" id="GO:0008830">
    <property type="term" value="F:dTDP-4-dehydrorhamnose 3,5-epimerase activity"/>
    <property type="evidence" value="ECO:0007669"/>
    <property type="project" value="InterPro"/>
</dbReference>
<feature type="non-terminal residue" evidence="2">
    <location>
        <position position="1"/>
    </location>
</feature>
<organism evidence="2 3">
    <name type="scientific">Candidatus Erysipelatoclostridium merdavium</name>
    <dbReference type="NCBI Taxonomy" id="2838566"/>
    <lineage>
        <taxon>Bacteria</taxon>
        <taxon>Bacillati</taxon>
        <taxon>Bacillota</taxon>
        <taxon>Erysipelotrichia</taxon>
        <taxon>Erysipelotrichales</taxon>
        <taxon>Erysipelotrichales incertae sedis</taxon>
    </lineage>
</organism>
<reference evidence="2" key="2">
    <citation type="submission" date="2021-04" db="EMBL/GenBank/DDBJ databases">
        <authorList>
            <person name="Gilroy R."/>
        </authorList>
    </citation>
    <scope>NUCLEOTIDE SEQUENCE</scope>
    <source>
        <strain evidence="2">ChiGjej1B1-14440</strain>
    </source>
</reference>
<dbReference type="Proteomes" id="UP000886724">
    <property type="component" value="Unassembled WGS sequence"/>
</dbReference>
<evidence type="ECO:0000313" key="3">
    <source>
        <dbReference type="Proteomes" id="UP000886724"/>
    </source>
</evidence>
<evidence type="ECO:0000256" key="1">
    <source>
        <dbReference type="PIRSR" id="PIRSR600888-3"/>
    </source>
</evidence>
<sequence length="78" mass="9046">LHERIESMEPLTENVEFRYKVDNVYNKESEGGMRYDDPTCNVDWGKLLDGIEPVLSEKDMTGPTLEESNNQFVYEGDK</sequence>
<dbReference type="AlphaFoldDB" id="A0A9D1XN13"/>
<accession>A0A9D1XN13</accession>
<gene>
    <name evidence="2" type="ORF">H9980_11160</name>
</gene>
<dbReference type="InterPro" id="IPR011051">
    <property type="entry name" value="RmlC_Cupin_sf"/>
</dbReference>
<dbReference type="SUPFAM" id="SSF51182">
    <property type="entry name" value="RmlC-like cupins"/>
    <property type="match status" value="1"/>
</dbReference>
<dbReference type="Gene3D" id="2.60.120.10">
    <property type="entry name" value="Jelly Rolls"/>
    <property type="match status" value="1"/>
</dbReference>
<dbReference type="InterPro" id="IPR000888">
    <property type="entry name" value="RmlC-like"/>
</dbReference>
<dbReference type="InterPro" id="IPR014710">
    <property type="entry name" value="RmlC-like_jellyroll"/>
</dbReference>
<reference evidence="2" key="1">
    <citation type="journal article" date="2021" name="PeerJ">
        <title>Extensive microbial diversity within the chicken gut microbiome revealed by metagenomics and culture.</title>
        <authorList>
            <person name="Gilroy R."/>
            <person name="Ravi A."/>
            <person name="Getino M."/>
            <person name="Pursley I."/>
            <person name="Horton D.L."/>
            <person name="Alikhan N.F."/>
            <person name="Baker D."/>
            <person name="Gharbi K."/>
            <person name="Hall N."/>
            <person name="Watson M."/>
            <person name="Adriaenssens E.M."/>
            <person name="Foster-Nyarko E."/>
            <person name="Jarju S."/>
            <person name="Secka A."/>
            <person name="Antonio M."/>
            <person name="Oren A."/>
            <person name="Chaudhuri R.R."/>
            <person name="La Ragione R."/>
            <person name="Hildebrand F."/>
            <person name="Pallen M.J."/>
        </authorList>
    </citation>
    <scope>NUCLEOTIDE SEQUENCE</scope>
    <source>
        <strain evidence="2">ChiGjej1B1-14440</strain>
    </source>
</reference>
<feature type="site" description="Participates in a stacking interaction with the thymidine ring of dTDP-4-oxo-6-deoxyglucose" evidence="1">
    <location>
        <position position="25"/>
    </location>
</feature>
<dbReference type="EMBL" id="DXET01000249">
    <property type="protein sequence ID" value="HIX82508.1"/>
    <property type="molecule type" value="Genomic_DNA"/>
</dbReference>
<name>A0A9D1XN13_9FIRM</name>